<feature type="transmembrane region" description="Helical" evidence="7">
    <location>
        <begin position="300"/>
        <end position="326"/>
    </location>
</feature>
<feature type="transmembrane region" description="Helical" evidence="7">
    <location>
        <begin position="200"/>
        <end position="219"/>
    </location>
</feature>
<gene>
    <name evidence="9" type="ORF">Cch01nite_08090</name>
</gene>
<reference evidence="9" key="1">
    <citation type="submission" date="2021-01" db="EMBL/GenBank/DDBJ databases">
        <title>Whole genome shotgun sequence of Cellulomonas chitinilytica NBRC 110799.</title>
        <authorList>
            <person name="Komaki H."/>
            <person name="Tamura T."/>
        </authorList>
    </citation>
    <scope>NUCLEOTIDE SEQUENCE</scope>
    <source>
        <strain evidence="9">NBRC 110799</strain>
    </source>
</reference>
<dbReference type="EMBL" id="BONK01000002">
    <property type="protein sequence ID" value="GIG20085.1"/>
    <property type="molecule type" value="Genomic_DNA"/>
</dbReference>
<accession>A0A919P0P0</accession>
<evidence type="ECO:0000313" key="9">
    <source>
        <dbReference type="EMBL" id="GIG20085.1"/>
    </source>
</evidence>
<name>A0A919P0P0_9CELL</name>
<dbReference type="GO" id="GO:0055085">
    <property type="term" value="P:transmembrane transport"/>
    <property type="evidence" value="ECO:0007669"/>
    <property type="project" value="InterPro"/>
</dbReference>
<keyword evidence="4 7" id="KW-0812">Transmembrane</keyword>
<feature type="transmembrane region" description="Helical" evidence="7">
    <location>
        <begin position="128"/>
        <end position="148"/>
    </location>
</feature>
<dbReference type="CDD" id="cd06261">
    <property type="entry name" value="TM_PBP2"/>
    <property type="match status" value="1"/>
</dbReference>
<evidence type="ECO:0000256" key="7">
    <source>
        <dbReference type="RuleBase" id="RU363032"/>
    </source>
</evidence>
<evidence type="ECO:0000259" key="8">
    <source>
        <dbReference type="PROSITE" id="PS50928"/>
    </source>
</evidence>
<dbReference type="Proteomes" id="UP000632740">
    <property type="component" value="Unassembled WGS sequence"/>
</dbReference>
<dbReference type="PANTHER" id="PTHR43163:SF6">
    <property type="entry name" value="DIPEPTIDE TRANSPORT SYSTEM PERMEASE PROTEIN DPPB-RELATED"/>
    <property type="match status" value="1"/>
</dbReference>
<evidence type="ECO:0000256" key="2">
    <source>
        <dbReference type="ARBA" id="ARBA00022448"/>
    </source>
</evidence>
<dbReference type="Gene3D" id="1.10.3720.10">
    <property type="entry name" value="MetI-like"/>
    <property type="match status" value="1"/>
</dbReference>
<comment type="subcellular location">
    <subcellularLocation>
        <location evidence="1 7">Cell membrane</location>
        <topology evidence="1 7">Multi-pass membrane protein</topology>
    </subcellularLocation>
</comment>
<evidence type="ECO:0000256" key="5">
    <source>
        <dbReference type="ARBA" id="ARBA00022989"/>
    </source>
</evidence>
<comment type="similarity">
    <text evidence="7">Belongs to the binding-protein-dependent transport system permease family.</text>
</comment>
<dbReference type="PANTHER" id="PTHR43163">
    <property type="entry name" value="DIPEPTIDE TRANSPORT SYSTEM PERMEASE PROTEIN DPPB-RELATED"/>
    <property type="match status" value="1"/>
</dbReference>
<dbReference type="InterPro" id="IPR000515">
    <property type="entry name" value="MetI-like"/>
</dbReference>
<evidence type="ECO:0000313" key="10">
    <source>
        <dbReference type="Proteomes" id="UP000632740"/>
    </source>
</evidence>
<keyword evidence="10" id="KW-1185">Reference proteome</keyword>
<feature type="domain" description="ABC transmembrane type-1" evidence="8">
    <location>
        <begin position="122"/>
        <end position="319"/>
    </location>
</feature>
<dbReference type="InterPro" id="IPR035906">
    <property type="entry name" value="MetI-like_sf"/>
</dbReference>
<evidence type="ECO:0000256" key="1">
    <source>
        <dbReference type="ARBA" id="ARBA00004651"/>
    </source>
</evidence>
<dbReference type="Pfam" id="PF00528">
    <property type="entry name" value="BPD_transp_1"/>
    <property type="match status" value="1"/>
</dbReference>
<feature type="transmembrane region" description="Helical" evidence="7">
    <location>
        <begin position="37"/>
        <end position="56"/>
    </location>
</feature>
<keyword evidence="5 7" id="KW-1133">Transmembrane helix</keyword>
<keyword evidence="3" id="KW-1003">Cell membrane</keyword>
<keyword evidence="2 7" id="KW-0813">Transport</keyword>
<dbReference type="GO" id="GO:0005886">
    <property type="term" value="C:plasma membrane"/>
    <property type="evidence" value="ECO:0007669"/>
    <property type="project" value="UniProtKB-SubCell"/>
</dbReference>
<sequence length="332" mass="34896">MALLDARPAAPPTLTALVAWLRGLRLPLSPRYLGGRLLTGLVAVWGAVTLVFFALYSTGNPALLLVAPDAPPEEAERLTRLMGFDRPVPEQYVTFLGQVLRGNFPDSIRYGADPVPIALERLGASLELGAVGLTLGVLVGGTIGYLSATGRSVWTRRVPLSIAVALDGIPTFFFGILATLVLAVWLGWLPATGSTGPLGLVLPGLTLAVAFVPAVARVFRTALVDVLHADHVRTARATGIGRGRLLRRHVVGNSLGTTLNVVGIQAGVLLGGAVVTESIFGWPGIGQLSINAVQNRDYPLVIVCVLVIAVGFVLINLLVDVLAAVIEPRLRS</sequence>
<evidence type="ECO:0000256" key="6">
    <source>
        <dbReference type="ARBA" id="ARBA00023136"/>
    </source>
</evidence>
<dbReference type="AlphaFoldDB" id="A0A919P0P0"/>
<organism evidence="9 10">
    <name type="scientific">Cellulomonas chitinilytica</name>
    <dbReference type="NCBI Taxonomy" id="398759"/>
    <lineage>
        <taxon>Bacteria</taxon>
        <taxon>Bacillati</taxon>
        <taxon>Actinomycetota</taxon>
        <taxon>Actinomycetes</taxon>
        <taxon>Micrococcales</taxon>
        <taxon>Cellulomonadaceae</taxon>
        <taxon>Cellulomonas</taxon>
    </lineage>
</organism>
<dbReference type="RefSeq" id="WP_203748924.1">
    <property type="nucleotide sequence ID" value="NZ_BONK01000002.1"/>
</dbReference>
<protein>
    <submittedName>
        <fullName evidence="9">Glutathione ABC transporter permease</fullName>
    </submittedName>
</protein>
<evidence type="ECO:0000256" key="3">
    <source>
        <dbReference type="ARBA" id="ARBA00022475"/>
    </source>
</evidence>
<keyword evidence="6 7" id="KW-0472">Membrane</keyword>
<evidence type="ECO:0000256" key="4">
    <source>
        <dbReference type="ARBA" id="ARBA00022692"/>
    </source>
</evidence>
<comment type="caution">
    <text evidence="9">The sequence shown here is derived from an EMBL/GenBank/DDBJ whole genome shotgun (WGS) entry which is preliminary data.</text>
</comment>
<dbReference type="SUPFAM" id="SSF161098">
    <property type="entry name" value="MetI-like"/>
    <property type="match status" value="1"/>
</dbReference>
<dbReference type="PROSITE" id="PS50928">
    <property type="entry name" value="ABC_TM1"/>
    <property type="match status" value="1"/>
</dbReference>
<proteinExistence type="inferred from homology"/>
<feature type="transmembrane region" description="Helical" evidence="7">
    <location>
        <begin position="160"/>
        <end position="188"/>
    </location>
</feature>